<feature type="transmembrane region" description="Helical" evidence="6">
    <location>
        <begin position="352"/>
        <end position="381"/>
    </location>
</feature>
<evidence type="ECO:0000256" key="2">
    <source>
        <dbReference type="ARBA" id="ARBA00022475"/>
    </source>
</evidence>
<sequence>MNKLQPFLWGLLMFVVVIVGIGAWLTLPWYVSVGLFALLAVWMATTRRGRQAASVAQVGISTIKERLGSSSVIVIGIAGVVAVLVAMFAMAEGYRATLARSGSPDTAIVLRGASASEVMSTLERDSLNAITGTPGIARDAQGRPIASAEIVVAANLPLMGGGENEDGSVQLRGVGDQAFAVRPGLKIVKGRRFETGRREVIVGQGAKRQFAGLDVGKQIKLGSETWTVVGEFASGDAMDSEVWGDGDIVASTYRRGSTRTSVTAKLTNPAAFKAFKASLDADPRLDTDAMTTNEYFAKQSEQMVKIIRIIGIVVGAIMAIGAVFGALNTMFATVATRAREIATLRALGFRSVPVVVAVMLETMLLALIGGLIGGVIAWLIFNGFTASTIAGGVGQLTFKFSVSPGVLWEGLKWALAIGFVGGLFPAVRAARMPVTEALRAA</sequence>
<dbReference type="InterPro" id="IPR050250">
    <property type="entry name" value="Macrolide_Exporter_MacB"/>
</dbReference>
<evidence type="ECO:0000256" key="1">
    <source>
        <dbReference type="ARBA" id="ARBA00004651"/>
    </source>
</evidence>
<keyword evidence="3 6" id="KW-0812">Transmembrane</keyword>
<accession>A0A0A2WGX2</accession>
<evidence type="ECO:0000259" key="7">
    <source>
        <dbReference type="Pfam" id="PF02687"/>
    </source>
</evidence>
<dbReference type="PATRIC" id="fig|1300345.3.peg.2858"/>
<dbReference type="PANTHER" id="PTHR30572">
    <property type="entry name" value="MEMBRANE COMPONENT OF TRANSPORTER-RELATED"/>
    <property type="match status" value="1"/>
</dbReference>
<feature type="transmembrane region" description="Helical" evidence="6">
    <location>
        <begin position="410"/>
        <end position="430"/>
    </location>
</feature>
<comment type="caution">
    <text evidence="9">The sequence shown here is derived from an EMBL/GenBank/DDBJ whole genome shotgun (WGS) entry which is preliminary data.</text>
</comment>
<evidence type="ECO:0000313" key="9">
    <source>
        <dbReference type="EMBL" id="KGQ17957.1"/>
    </source>
</evidence>
<evidence type="ECO:0000256" key="6">
    <source>
        <dbReference type="SAM" id="Phobius"/>
    </source>
</evidence>
<dbReference type="Proteomes" id="UP000030518">
    <property type="component" value="Unassembled WGS sequence"/>
</dbReference>
<feature type="domain" description="MacB-like periplasmic core" evidence="8">
    <location>
        <begin position="73"/>
        <end position="280"/>
    </location>
</feature>
<evidence type="ECO:0000256" key="4">
    <source>
        <dbReference type="ARBA" id="ARBA00022989"/>
    </source>
</evidence>
<comment type="subcellular location">
    <subcellularLocation>
        <location evidence="1">Cell membrane</location>
        <topology evidence="1">Multi-pass membrane protein</topology>
    </subcellularLocation>
</comment>
<organism evidence="9 10">
    <name type="scientific">Lysobacter dokdonensis DS-58</name>
    <dbReference type="NCBI Taxonomy" id="1300345"/>
    <lineage>
        <taxon>Bacteria</taxon>
        <taxon>Pseudomonadati</taxon>
        <taxon>Pseudomonadota</taxon>
        <taxon>Gammaproteobacteria</taxon>
        <taxon>Lysobacterales</taxon>
        <taxon>Lysobacteraceae</taxon>
        <taxon>Noviluteimonas</taxon>
    </lineage>
</organism>
<dbReference type="GO" id="GO:0005886">
    <property type="term" value="C:plasma membrane"/>
    <property type="evidence" value="ECO:0007669"/>
    <property type="project" value="UniProtKB-SubCell"/>
</dbReference>
<keyword evidence="4 6" id="KW-1133">Transmembrane helix</keyword>
<evidence type="ECO:0000313" key="10">
    <source>
        <dbReference type="Proteomes" id="UP000030518"/>
    </source>
</evidence>
<keyword evidence="2" id="KW-1003">Cell membrane</keyword>
<reference evidence="9 10" key="1">
    <citation type="submission" date="2014-09" db="EMBL/GenBank/DDBJ databases">
        <title>Genome sequences of Lysobacter dokdonensis DS-58.</title>
        <authorList>
            <person name="Kim J.F."/>
            <person name="Kwak M.-J."/>
        </authorList>
    </citation>
    <scope>NUCLEOTIDE SEQUENCE [LARGE SCALE GENOMIC DNA]</scope>
    <source>
        <strain evidence="9 10">DS-58</strain>
    </source>
</reference>
<evidence type="ECO:0000259" key="8">
    <source>
        <dbReference type="Pfam" id="PF12704"/>
    </source>
</evidence>
<proteinExistence type="predicted"/>
<feature type="transmembrane region" description="Helical" evidence="6">
    <location>
        <begin position="67"/>
        <end position="91"/>
    </location>
</feature>
<evidence type="ECO:0000256" key="3">
    <source>
        <dbReference type="ARBA" id="ARBA00022692"/>
    </source>
</evidence>
<dbReference type="EMBL" id="JRKJ01000023">
    <property type="protein sequence ID" value="KGQ17957.1"/>
    <property type="molecule type" value="Genomic_DNA"/>
</dbReference>
<dbReference type="GO" id="GO:0022857">
    <property type="term" value="F:transmembrane transporter activity"/>
    <property type="evidence" value="ECO:0007669"/>
    <property type="project" value="TreeGrafter"/>
</dbReference>
<feature type="transmembrane region" description="Helical" evidence="6">
    <location>
        <begin position="29"/>
        <end position="46"/>
    </location>
</feature>
<dbReference type="eggNOG" id="COG4591">
    <property type="taxonomic scope" value="Bacteria"/>
</dbReference>
<dbReference type="AlphaFoldDB" id="A0A0A2WGX2"/>
<name>A0A0A2WGX2_9GAMM</name>
<dbReference type="RefSeq" id="WP_202594061.1">
    <property type="nucleotide sequence ID" value="NZ_JRKJ01000023.1"/>
</dbReference>
<evidence type="ECO:0000256" key="5">
    <source>
        <dbReference type="ARBA" id="ARBA00023136"/>
    </source>
</evidence>
<dbReference type="PANTHER" id="PTHR30572:SF15">
    <property type="entry name" value="ABC TRANSPORTER PERMEASE"/>
    <property type="match status" value="1"/>
</dbReference>
<feature type="transmembrane region" description="Helical" evidence="6">
    <location>
        <begin position="7"/>
        <end position="23"/>
    </location>
</feature>
<gene>
    <name evidence="9" type="ORF">LF41_1811</name>
</gene>
<protein>
    <submittedName>
        <fullName evidence="9">ABC-type antimicrobial peptide transport system, permease component</fullName>
    </submittedName>
</protein>
<dbReference type="Pfam" id="PF12704">
    <property type="entry name" value="MacB_PCD"/>
    <property type="match status" value="1"/>
</dbReference>
<keyword evidence="10" id="KW-1185">Reference proteome</keyword>
<dbReference type="InterPro" id="IPR003838">
    <property type="entry name" value="ABC3_permease_C"/>
</dbReference>
<dbReference type="Pfam" id="PF02687">
    <property type="entry name" value="FtsX"/>
    <property type="match status" value="1"/>
</dbReference>
<keyword evidence="5 6" id="KW-0472">Membrane</keyword>
<feature type="transmembrane region" description="Helical" evidence="6">
    <location>
        <begin position="306"/>
        <end position="331"/>
    </location>
</feature>
<dbReference type="STRING" id="1300345.LF41_1811"/>
<dbReference type="InterPro" id="IPR025857">
    <property type="entry name" value="MacB_PCD"/>
</dbReference>
<feature type="domain" description="ABC3 transporter permease C-terminal" evidence="7">
    <location>
        <begin position="312"/>
        <end position="433"/>
    </location>
</feature>